<dbReference type="CDD" id="cd04765">
    <property type="entry name" value="HTH_MlrA-like_sg2"/>
    <property type="match status" value="1"/>
</dbReference>
<organism evidence="3 4">
    <name type="scientific">Thermodesulfatator autotrophicus</name>
    <dbReference type="NCBI Taxonomy" id="1795632"/>
    <lineage>
        <taxon>Bacteria</taxon>
        <taxon>Pseudomonadati</taxon>
        <taxon>Thermodesulfobacteriota</taxon>
        <taxon>Thermodesulfobacteria</taxon>
        <taxon>Thermodesulfobacteriales</taxon>
        <taxon>Thermodesulfatatoraceae</taxon>
        <taxon>Thermodesulfatator</taxon>
    </lineage>
</organism>
<evidence type="ECO:0000313" key="4">
    <source>
        <dbReference type="Proteomes" id="UP000076964"/>
    </source>
</evidence>
<dbReference type="GO" id="GO:0003700">
    <property type="term" value="F:DNA-binding transcription factor activity"/>
    <property type="evidence" value="ECO:0007669"/>
    <property type="project" value="InterPro"/>
</dbReference>
<dbReference type="Proteomes" id="UP000076964">
    <property type="component" value="Unassembled WGS sequence"/>
</dbReference>
<gene>
    <name evidence="3" type="ORF">TH606_03155</name>
</gene>
<dbReference type="InterPro" id="IPR047057">
    <property type="entry name" value="MerR_fam"/>
</dbReference>
<dbReference type="PANTHER" id="PTHR30204">
    <property type="entry name" value="REDOX-CYCLING DRUG-SENSING TRANSCRIPTIONAL ACTIVATOR SOXR"/>
    <property type="match status" value="1"/>
</dbReference>
<dbReference type="InterPro" id="IPR000551">
    <property type="entry name" value="MerR-type_HTH_dom"/>
</dbReference>
<dbReference type="SMART" id="SM00422">
    <property type="entry name" value="HTH_MERR"/>
    <property type="match status" value="1"/>
</dbReference>
<dbReference type="InterPro" id="IPR009061">
    <property type="entry name" value="DNA-bd_dom_put_sf"/>
</dbReference>
<dbReference type="SUPFAM" id="SSF46955">
    <property type="entry name" value="Putative DNA-binding domain"/>
    <property type="match status" value="1"/>
</dbReference>
<dbReference type="Gene3D" id="1.10.1660.10">
    <property type="match status" value="1"/>
</dbReference>
<feature type="domain" description="HTH merR-type" evidence="2">
    <location>
        <begin position="12"/>
        <end position="82"/>
    </location>
</feature>
<dbReference type="OrthoDB" id="9810140at2"/>
<name>A0A177E9H7_9BACT</name>
<keyword evidence="4" id="KW-1185">Reference proteome</keyword>
<proteinExistence type="predicted"/>
<dbReference type="AlphaFoldDB" id="A0A177E9H7"/>
<dbReference type="Pfam" id="PF13411">
    <property type="entry name" value="MerR_1"/>
    <property type="match status" value="1"/>
</dbReference>
<evidence type="ECO:0000259" key="2">
    <source>
        <dbReference type="PROSITE" id="PS50937"/>
    </source>
</evidence>
<evidence type="ECO:0000256" key="1">
    <source>
        <dbReference type="ARBA" id="ARBA00023125"/>
    </source>
</evidence>
<dbReference type="RefSeq" id="WP_068541247.1">
    <property type="nucleotide sequence ID" value="NZ_LSFI01000010.1"/>
</dbReference>
<dbReference type="STRING" id="1795632.TH606_03155"/>
<dbReference type="PANTHER" id="PTHR30204:SF15">
    <property type="entry name" value="BLL5018 PROTEIN"/>
    <property type="match status" value="1"/>
</dbReference>
<dbReference type="GO" id="GO:0003677">
    <property type="term" value="F:DNA binding"/>
    <property type="evidence" value="ECO:0007669"/>
    <property type="project" value="UniProtKB-KW"/>
</dbReference>
<protein>
    <recommendedName>
        <fullName evidence="2">HTH merR-type domain-containing protein</fullName>
    </recommendedName>
</protein>
<reference evidence="3 4" key="1">
    <citation type="submission" date="2016-02" db="EMBL/GenBank/DDBJ databases">
        <title>Draft genome sequence of Thermodesulfatator sp. S606.</title>
        <authorList>
            <person name="Lai Q."/>
            <person name="Cao J."/>
            <person name="Dupont S."/>
            <person name="Shao Z."/>
            <person name="Jebbar M."/>
            <person name="Alain K."/>
        </authorList>
    </citation>
    <scope>NUCLEOTIDE SEQUENCE [LARGE SCALE GENOMIC DNA]</scope>
    <source>
        <strain evidence="3 4">S606</strain>
    </source>
</reference>
<accession>A0A177E9H7</accession>
<dbReference type="PROSITE" id="PS50937">
    <property type="entry name" value="HTH_MERR_2"/>
    <property type="match status" value="1"/>
</dbReference>
<dbReference type="EMBL" id="LSFI01000010">
    <property type="protein sequence ID" value="OAG28151.1"/>
    <property type="molecule type" value="Genomic_DNA"/>
</dbReference>
<comment type="caution">
    <text evidence="3">The sequence shown here is derived from an EMBL/GenBank/DDBJ whole genome shotgun (WGS) entry which is preliminary data.</text>
</comment>
<evidence type="ECO:0000313" key="3">
    <source>
        <dbReference type="EMBL" id="OAG28151.1"/>
    </source>
</evidence>
<keyword evidence="1" id="KW-0238">DNA-binding</keyword>
<sequence length="111" mass="13237">MKNEKAVKGKRYYTIGEVARLLDLEPHVLRFWEKEFKRYIKPFRLAGRRLYPPEQVEVFKKIKTLLYDEGYTIAGAKKRLSSKKDSNEELRKVLAEVRNELICLYKLLDKS</sequence>